<dbReference type="PROSITE" id="PS51257">
    <property type="entry name" value="PROKAR_LIPOPROTEIN"/>
    <property type="match status" value="1"/>
</dbReference>
<dbReference type="Proteomes" id="UP000198854">
    <property type="component" value="Unassembled WGS sequence"/>
</dbReference>
<proteinExistence type="predicted"/>
<evidence type="ECO:0000313" key="3">
    <source>
        <dbReference type="Proteomes" id="UP000198854"/>
    </source>
</evidence>
<sequence length="169" mass="18051">MKQILVAMTILLSLSACDQRSAKEIGEALAQEKVDLIQGVGGVVKEQGEGVASTVAEGVGNVFSGLGKGFDESLTKKQIKVDANISATKVEISRAQQITSSTKEGMSVYILSKDGVEGSFILKAFSGEKEVGRSDAQVSIEKDGAKFVDFEFDNRTPFGSVDYYLLSEK</sequence>
<keyword evidence="3" id="KW-1185">Reference proteome</keyword>
<gene>
    <name evidence="1" type="ORF">SAMN04488136_102205</name>
    <name evidence="2" type="ORF">SAMN04488136_1049</name>
</gene>
<evidence type="ECO:0008006" key="4">
    <source>
        <dbReference type="Google" id="ProtNLM"/>
    </source>
</evidence>
<dbReference type="AlphaFoldDB" id="A0A1G7XT90"/>
<organism evidence="2 3">
    <name type="scientific">Vibrio xiamenensis</name>
    <dbReference type="NCBI Taxonomy" id="861298"/>
    <lineage>
        <taxon>Bacteria</taxon>
        <taxon>Pseudomonadati</taxon>
        <taxon>Pseudomonadota</taxon>
        <taxon>Gammaproteobacteria</taxon>
        <taxon>Vibrionales</taxon>
        <taxon>Vibrionaceae</taxon>
        <taxon>Vibrio</taxon>
    </lineage>
</organism>
<protein>
    <recommendedName>
        <fullName evidence="4">Lipoprotein</fullName>
    </recommendedName>
</protein>
<dbReference type="STRING" id="861298.SAMN04488136_102205"/>
<dbReference type="EMBL" id="FNDD01000004">
    <property type="protein sequence ID" value="SDG87351.1"/>
    <property type="molecule type" value="Genomic_DNA"/>
</dbReference>
<evidence type="ECO:0000313" key="1">
    <source>
        <dbReference type="EMBL" id="SDG76100.1"/>
    </source>
</evidence>
<dbReference type="RefSeq" id="WP_093269280.1">
    <property type="nucleotide sequence ID" value="NZ_FNDD01000002.1"/>
</dbReference>
<reference evidence="2 3" key="1">
    <citation type="submission" date="2016-10" db="EMBL/GenBank/DDBJ databases">
        <authorList>
            <person name="de Groot N.N."/>
        </authorList>
    </citation>
    <scope>NUCLEOTIDE SEQUENCE [LARGE SCALE GENOMIC DNA]</scope>
    <source>
        <strain evidence="2 3">CGMCC 1.10228</strain>
    </source>
</reference>
<evidence type="ECO:0000313" key="2">
    <source>
        <dbReference type="EMBL" id="SDG87351.1"/>
    </source>
</evidence>
<accession>A0A1G7XT90</accession>
<dbReference type="EMBL" id="FNDD01000002">
    <property type="protein sequence ID" value="SDG76100.1"/>
    <property type="molecule type" value="Genomic_DNA"/>
</dbReference>
<dbReference type="OrthoDB" id="9179901at2"/>
<name>A0A1G7XT90_9VIBR</name>